<proteinExistence type="predicted"/>
<organism evidence="2 3">
    <name type="scientific">Terriglobus saanensis (strain ATCC BAA-1853 / DSM 23119 / SP1PR4)</name>
    <dbReference type="NCBI Taxonomy" id="401053"/>
    <lineage>
        <taxon>Bacteria</taxon>
        <taxon>Pseudomonadati</taxon>
        <taxon>Acidobacteriota</taxon>
        <taxon>Terriglobia</taxon>
        <taxon>Terriglobales</taxon>
        <taxon>Acidobacteriaceae</taxon>
        <taxon>Terriglobus</taxon>
    </lineage>
</organism>
<accession>E8V4I3</accession>
<dbReference type="PANTHER" id="PTHR15032">
    <property type="entry name" value="N-ACYL-PHOSPHATIDYLETHANOLAMINE-HYDROLYZING PHOSPHOLIPASE D"/>
    <property type="match status" value="1"/>
</dbReference>
<dbReference type="PANTHER" id="PTHR15032:SF4">
    <property type="entry name" value="N-ACYL-PHOSPHATIDYLETHANOLAMINE-HYDROLYZING PHOSPHOLIPASE D"/>
    <property type="match status" value="1"/>
</dbReference>
<protein>
    <recommendedName>
        <fullName evidence="1">Metallo-beta-lactamase domain-containing protein</fullName>
    </recommendedName>
</protein>
<dbReference type="Proteomes" id="UP000006844">
    <property type="component" value="Chromosome"/>
</dbReference>
<gene>
    <name evidence="2" type="ordered locus">AciPR4_4058</name>
</gene>
<dbReference type="InterPro" id="IPR036866">
    <property type="entry name" value="RibonucZ/Hydroxyglut_hydro"/>
</dbReference>
<name>E8V4I3_TERSS</name>
<dbReference type="OrthoDB" id="9805728at2"/>
<dbReference type="GO" id="GO:0005737">
    <property type="term" value="C:cytoplasm"/>
    <property type="evidence" value="ECO:0007669"/>
    <property type="project" value="TreeGrafter"/>
</dbReference>
<dbReference type="Gene3D" id="3.60.15.10">
    <property type="entry name" value="Ribonuclease Z/Hydroxyacylglutathione hydrolase-like"/>
    <property type="match status" value="1"/>
</dbReference>
<dbReference type="EMBL" id="CP002467">
    <property type="protein sequence ID" value="ADV84807.1"/>
    <property type="molecule type" value="Genomic_DNA"/>
</dbReference>
<reference evidence="2 3" key="1">
    <citation type="journal article" date="2012" name="Stand. Genomic Sci.">
        <title>Complete genome sequence of Terriglobus saanensis type strain SP1PR4(T), an Acidobacteria from tundra soil.</title>
        <authorList>
            <person name="Rawat S.R."/>
            <person name="Mannisto M.K."/>
            <person name="Starovoytov V."/>
            <person name="Goodwin L."/>
            <person name="Nolan M."/>
            <person name="Hauser L."/>
            <person name="Land M."/>
            <person name="Davenport K.W."/>
            <person name="Woyke T."/>
            <person name="Haggblom M.M."/>
        </authorList>
    </citation>
    <scope>NUCLEOTIDE SEQUENCE</scope>
    <source>
        <strain evidence="3">ATCC BAA-1853 / DSM 23119 / SP1PR4</strain>
    </source>
</reference>
<dbReference type="STRING" id="401053.AciPR4_4058"/>
<dbReference type="KEGG" id="tsa:AciPR4_4058"/>
<keyword evidence="3" id="KW-1185">Reference proteome</keyword>
<evidence type="ECO:0000313" key="3">
    <source>
        <dbReference type="Proteomes" id="UP000006844"/>
    </source>
</evidence>
<feature type="domain" description="Metallo-beta-lactamase" evidence="1">
    <location>
        <begin position="84"/>
        <end position="280"/>
    </location>
</feature>
<dbReference type="RefSeq" id="WP_013570537.1">
    <property type="nucleotide sequence ID" value="NC_014963.1"/>
</dbReference>
<evidence type="ECO:0000259" key="1">
    <source>
        <dbReference type="Pfam" id="PF12706"/>
    </source>
</evidence>
<dbReference type="eggNOG" id="COG2220">
    <property type="taxonomic scope" value="Bacteria"/>
</dbReference>
<dbReference type="AlphaFoldDB" id="E8V4I3"/>
<sequence length="336" mass="37611">MNLLKPAVRVGGKFQNPVPTEMSALTMMPRLLVAAIAARAEESVPKIPLGPFVTDPAAFAVPSATGLRITWLGHSSLLVEIDGTNLLIDPVFSERASMVQWAGPKRFFPPPLRIEDLPRIDAVLLSHDHYDHLDAPAMPLLVERTTEFICSLGVDEHLRRWGVPPSKIRAMNWMDSITLPSGLKITALPARHFSGRSLRRFRTLWSSFVLQGSKHRVYFGADSGPWPGFRRIGEEFGPFDLAMVEVGAWNKLWGAIHLGPENAAFAFRDLQARVSMPIHWGLFNLALHAWFQPAEQITQLALARNKPLFMPVPGVPTDVTGFNQNSLWWRRYMTAK</sequence>
<evidence type="ECO:0000313" key="2">
    <source>
        <dbReference type="EMBL" id="ADV84807.1"/>
    </source>
</evidence>
<dbReference type="SUPFAM" id="SSF56281">
    <property type="entry name" value="Metallo-hydrolase/oxidoreductase"/>
    <property type="match status" value="1"/>
</dbReference>
<dbReference type="InterPro" id="IPR001279">
    <property type="entry name" value="Metallo-B-lactamas"/>
</dbReference>
<dbReference type="HOGENOM" id="CLU_020884_0_2_0"/>
<dbReference type="Pfam" id="PF12706">
    <property type="entry name" value="Lactamase_B_2"/>
    <property type="match status" value="1"/>
</dbReference>